<comment type="caution">
    <text evidence="1">The sequence shown here is derived from an EMBL/GenBank/DDBJ whole genome shotgun (WGS) entry which is preliminary data.</text>
</comment>
<dbReference type="GO" id="GO:0005829">
    <property type="term" value="C:cytosol"/>
    <property type="evidence" value="ECO:0007669"/>
    <property type="project" value="TreeGrafter"/>
</dbReference>
<organism evidence="1">
    <name type="scientific">Candidatus Methanomethylicus mesodigestus</name>
    <dbReference type="NCBI Taxonomy" id="1867258"/>
    <lineage>
        <taxon>Archaea</taxon>
        <taxon>Thermoproteota</taxon>
        <taxon>Methanosuratincolia</taxon>
        <taxon>Candidatus Methanomethylicales</taxon>
        <taxon>Candidatus Methanomethylicaceae</taxon>
        <taxon>Candidatus Methanomethylicus</taxon>
    </lineage>
</organism>
<dbReference type="Pfam" id="PF18306">
    <property type="entry name" value="LDcluster4"/>
    <property type="match status" value="1"/>
</dbReference>
<protein>
    <submittedName>
        <fullName evidence="1">TIGR00725 family protein</fullName>
    </submittedName>
</protein>
<dbReference type="EMBL" id="DSTX01000013">
    <property type="protein sequence ID" value="HFK21097.1"/>
    <property type="molecule type" value="Genomic_DNA"/>
</dbReference>
<dbReference type="InterPro" id="IPR041164">
    <property type="entry name" value="LDcluster4"/>
</dbReference>
<dbReference type="NCBIfam" id="TIGR00725">
    <property type="entry name" value="TIGR00725 family protein"/>
    <property type="match status" value="1"/>
</dbReference>
<evidence type="ECO:0000313" key="1">
    <source>
        <dbReference type="EMBL" id="HFK21097.1"/>
    </source>
</evidence>
<dbReference type="InterPro" id="IPR052341">
    <property type="entry name" value="LOG_family_nucleotidases"/>
</dbReference>
<name>A0A7C3J4G9_9CREN</name>
<accession>A0A7C3J4G9</accession>
<dbReference type="PANTHER" id="PTHR43393:SF3">
    <property type="entry name" value="LYSINE DECARBOXYLASE-LIKE PROTEIN"/>
    <property type="match status" value="1"/>
</dbReference>
<dbReference type="AlphaFoldDB" id="A0A7C3J4G9"/>
<dbReference type="PANTHER" id="PTHR43393">
    <property type="entry name" value="CYTOKININ RIBOSIDE 5'-MONOPHOSPHATE PHOSPHORIBOHYDROLASE"/>
    <property type="match status" value="1"/>
</dbReference>
<gene>
    <name evidence="1" type="ORF">ENS19_07485</name>
</gene>
<proteinExistence type="predicted"/>
<dbReference type="SUPFAM" id="SSF102405">
    <property type="entry name" value="MCP/YpsA-like"/>
    <property type="match status" value="1"/>
</dbReference>
<dbReference type="Gene3D" id="3.40.50.450">
    <property type="match status" value="1"/>
</dbReference>
<reference evidence="1" key="1">
    <citation type="journal article" date="2020" name="mSystems">
        <title>Genome- and Community-Level Interaction Insights into Carbon Utilization and Element Cycling Functions of Hydrothermarchaeota in Hydrothermal Sediment.</title>
        <authorList>
            <person name="Zhou Z."/>
            <person name="Liu Y."/>
            <person name="Xu W."/>
            <person name="Pan J."/>
            <person name="Luo Z.H."/>
            <person name="Li M."/>
        </authorList>
    </citation>
    <scope>NUCLEOTIDE SEQUENCE [LARGE SCALE GENOMIC DNA]</scope>
    <source>
        <strain evidence="1">SpSt-468</strain>
    </source>
</reference>
<dbReference type="InterPro" id="IPR005268">
    <property type="entry name" value="CHP00725"/>
</dbReference>
<sequence>MKPSPQYLVCSQPSSAEVFMLGGQIWVEGDGKVLQIGVLTTYDEVPEHVVEAARTLGKLLAERGCAVVTGGNGGLMTVVAEAAFKAGGTTIGILARELEDLPQENKWFNPYNSIRIKTGMTFTARSSIVVRSSDAVILVAGGVGSLTEVAIAYNLGKPIIVLEGTGMMADRLKTLFPDGALDHRKTTRVSYAKTPHEAAEMAVRMGMAALEGGKR</sequence>